<protein>
    <submittedName>
        <fullName evidence="9">Glutamine synthetase</fullName>
    </submittedName>
</protein>
<evidence type="ECO:0000256" key="6">
    <source>
        <dbReference type="RuleBase" id="RU000384"/>
    </source>
</evidence>
<dbReference type="PANTHER" id="PTHR43785">
    <property type="entry name" value="GAMMA-GLUTAMYLPUTRESCINE SYNTHETASE"/>
    <property type="match status" value="1"/>
</dbReference>
<dbReference type="InterPro" id="IPR008146">
    <property type="entry name" value="Gln_synth_cat_dom"/>
</dbReference>
<dbReference type="PANTHER" id="PTHR43785:SF12">
    <property type="entry name" value="TYPE-1 GLUTAMINE SYNTHETASE 2"/>
    <property type="match status" value="1"/>
</dbReference>
<dbReference type="Gene3D" id="3.10.20.70">
    <property type="entry name" value="Glutamine synthetase, N-terminal domain"/>
    <property type="match status" value="1"/>
</dbReference>
<dbReference type="SMART" id="SM01230">
    <property type="entry name" value="Gln-synt_C"/>
    <property type="match status" value="1"/>
</dbReference>
<feature type="domain" description="GS catalytic" evidence="8">
    <location>
        <begin position="123"/>
        <end position="454"/>
    </location>
</feature>
<dbReference type="GO" id="GO:0005524">
    <property type="term" value="F:ATP binding"/>
    <property type="evidence" value="ECO:0007669"/>
    <property type="project" value="UniProtKB-KW"/>
</dbReference>
<dbReference type="EMBL" id="CP014869">
    <property type="protein sequence ID" value="AMT93015.1"/>
    <property type="molecule type" value="Genomic_DNA"/>
</dbReference>
<keyword evidence="4" id="KW-0067">ATP-binding</keyword>
<reference evidence="10" key="1">
    <citation type="submission" date="2016-03" db="EMBL/GenBank/DDBJ databases">
        <authorList>
            <person name="Ploux O."/>
        </authorList>
    </citation>
    <scope>NUCLEOTIDE SEQUENCE [LARGE SCALE GENOMIC DNA]</scope>
    <source>
        <strain evidence="10">BS258</strain>
    </source>
</reference>
<proteinExistence type="inferred from homology"/>
<evidence type="ECO:0000313" key="10">
    <source>
        <dbReference type="Proteomes" id="UP000075950"/>
    </source>
</evidence>
<feature type="domain" description="GS beta-grasp" evidence="7">
    <location>
        <begin position="20"/>
        <end position="116"/>
    </location>
</feature>
<dbReference type="RefSeq" id="WP_062860963.1">
    <property type="nucleotide sequence ID" value="NZ_CP014869.1"/>
</dbReference>
<dbReference type="InterPro" id="IPR014746">
    <property type="entry name" value="Gln_synth/guanido_kin_cat_dom"/>
</dbReference>
<dbReference type="FunFam" id="3.30.590.10:FF:000005">
    <property type="entry name" value="Probable glutamine synthetase"/>
    <property type="match status" value="1"/>
</dbReference>
<dbReference type="PROSITE" id="PS51986">
    <property type="entry name" value="GS_BETA_GRASP"/>
    <property type="match status" value="1"/>
</dbReference>
<dbReference type="GO" id="GO:0004356">
    <property type="term" value="F:glutamine synthetase activity"/>
    <property type="evidence" value="ECO:0007669"/>
    <property type="project" value="InterPro"/>
</dbReference>
<dbReference type="Pfam" id="PF00120">
    <property type="entry name" value="Gln-synt_C"/>
    <property type="match status" value="1"/>
</dbReference>
<sequence>MSTAPSPLTLDQLQEQIASGQVDTVLVAATDMQGRLQGKRITARFFIDEVMDNGTEGCSYLLAADVEMNTIDGYALTSWERGYGDFMFVPDYSTLRHIPWHPGTVMVQCDLAFIDGSPMTVSPRQVLKAQLERLDALGFSPIGATELEFALYNTSYRDAMAGEYRNLEAASTYNIDYSLFGTGQVEGYLHRLRTEMDGAGLYTESAKGECNLGQLEVGFRYADILSTCDNHVVYKLGAKQIADQEGKSVTFMAKPNEREGSSCHIHLSLNDSEGKPAFPTGHGTEMSETMKHFVAGVVDTQFDFTYLYAPNINSYKRFADGSFAPTAVGWGWDNRTCAVRIVGHGPGLRFEQRVPGADANPYIACAALIAAGIHGLENKLELPEALAGNAYTQDVPHIPRRLHDAVAAFDSSAVARNAFGDEVVDHYAHAGRVEMAAFDAAVTDWEVKRGFERL</sequence>
<dbReference type="Gene3D" id="3.30.590.10">
    <property type="entry name" value="Glutamine synthetase/guanido kinase, catalytic domain"/>
    <property type="match status" value="1"/>
</dbReference>
<dbReference type="PROSITE" id="PS51987">
    <property type="entry name" value="GS_CATALYTIC"/>
    <property type="match status" value="1"/>
</dbReference>
<dbReference type="SUPFAM" id="SSF55931">
    <property type="entry name" value="Glutamine synthetase/guanido kinase"/>
    <property type="match status" value="1"/>
</dbReference>
<dbReference type="InterPro" id="IPR036651">
    <property type="entry name" value="Gln_synt_N_sf"/>
</dbReference>
<gene>
    <name evidence="9" type="ORF">A2T55_03800</name>
</gene>
<dbReference type="KEGG" id="bly:A2T55_03800"/>
<evidence type="ECO:0000256" key="5">
    <source>
        <dbReference type="PROSITE-ProRule" id="PRU01330"/>
    </source>
</evidence>
<evidence type="ECO:0000256" key="1">
    <source>
        <dbReference type="ARBA" id="ARBA00009897"/>
    </source>
</evidence>
<name>A0A142NJR9_BRELN</name>
<evidence type="ECO:0000256" key="3">
    <source>
        <dbReference type="ARBA" id="ARBA00022741"/>
    </source>
</evidence>
<evidence type="ECO:0000313" key="9">
    <source>
        <dbReference type="EMBL" id="AMT93015.1"/>
    </source>
</evidence>
<dbReference type="FunFam" id="3.10.20.70:FF:000015">
    <property type="entry name" value="Putative glutamine synthetase"/>
    <property type="match status" value="1"/>
</dbReference>
<comment type="similarity">
    <text evidence="1 5 6">Belongs to the glutamine synthetase family.</text>
</comment>
<dbReference type="AlphaFoldDB" id="A0A142NJR9"/>
<accession>A0A142NJR9</accession>
<evidence type="ECO:0000259" key="8">
    <source>
        <dbReference type="PROSITE" id="PS51987"/>
    </source>
</evidence>
<organism evidence="9 10">
    <name type="scientific">Brevibacterium linens</name>
    <dbReference type="NCBI Taxonomy" id="1703"/>
    <lineage>
        <taxon>Bacteria</taxon>
        <taxon>Bacillati</taxon>
        <taxon>Actinomycetota</taxon>
        <taxon>Actinomycetes</taxon>
        <taxon>Micrococcales</taxon>
        <taxon>Brevibacteriaceae</taxon>
        <taxon>Brevibacterium</taxon>
    </lineage>
</organism>
<dbReference type="SUPFAM" id="SSF54368">
    <property type="entry name" value="Glutamine synthetase, N-terminal domain"/>
    <property type="match status" value="1"/>
</dbReference>
<dbReference type="InterPro" id="IPR008147">
    <property type="entry name" value="Gln_synt_N"/>
</dbReference>
<evidence type="ECO:0000256" key="2">
    <source>
        <dbReference type="ARBA" id="ARBA00022598"/>
    </source>
</evidence>
<dbReference type="GO" id="GO:0042402">
    <property type="term" value="P:biogenic amine catabolic process"/>
    <property type="evidence" value="ECO:0007669"/>
    <property type="project" value="UniProtKB-ARBA"/>
</dbReference>
<dbReference type="Proteomes" id="UP000075950">
    <property type="component" value="Chromosome"/>
</dbReference>
<dbReference type="GO" id="GO:0006576">
    <property type="term" value="P:biogenic amine metabolic process"/>
    <property type="evidence" value="ECO:0007669"/>
    <property type="project" value="UniProtKB-ARBA"/>
</dbReference>
<keyword evidence="2" id="KW-0436">Ligase</keyword>
<keyword evidence="3" id="KW-0547">Nucleotide-binding</keyword>
<evidence type="ECO:0000259" key="7">
    <source>
        <dbReference type="PROSITE" id="PS51986"/>
    </source>
</evidence>
<evidence type="ECO:0000256" key="4">
    <source>
        <dbReference type="ARBA" id="ARBA00022840"/>
    </source>
</evidence>
<dbReference type="GO" id="GO:0006542">
    <property type="term" value="P:glutamine biosynthetic process"/>
    <property type="evidence" value="ECO:0007669"/>
    <property type="project" value="InterPro"/>
</dbReference>